<sequence>MKLSRIYIDLDSIFDTRMATISAIYPAVATALLKDDAYWFRESDHWDKLTGGKINTATFNERYAKRNNVTLQASVMTNIFTVLIKMIGENEIAMNDGRPNSEIAIEVNLWPYTFDDLEMDMFIGLFHYRLKFEPRITFMSRKPESVTPKFLTDNYAMAFMYDFNSWIKLQLSNLVLKRTQGFNLIVPRLFEHDVTKMSVEDKKDEVAQFRLYMMEYMNMHFIDAACFSIFRPV</sequence>
<organism evidence="1 2">
    <name type="scientific">Pseudomonas phage Noxifer</name>
    <dbReference type="NCBI Taxonomy" id="2006684"/>
    <lineage>
        <taxon>Viruses</taxon>
        <taxon>Duplodnaviria</taxon>
        <taxon>Heunggongvirae</taxon>
        <taxon>Uroviricota</taxon>
        <taxon>Caudoviricetes</taxon>
        <taxon>Chimalliviridae</taxon>
        <taxon>Noxifervirus</taxon>
        <taxon>Noxifervirus noxifer</taxon>
    </lineage>
</organism>
<accession>A0A1Y0SXQ6</accession>
<proteinExistence type="predicted"/>
<dbReference type="OrthoDB" id="18501at10239"/>
<dbReference type="Proteomes" id="UP000224829">
    <property type="component" value="Segment"/>
</dbReference>
<evidence type="ECO:0000313" key="1">
    <source>
        <dbReference type="EMBL" id="ARV77325.1"/>
    </source>
</evidence>
<evidence type="ECO:0000313" key="2">
    <source>
        <dbReference type="Proteomes" id="UP000224829"/>
    </source>
</evidence>
<keyword evidence="2" id="KW-1185">Reference proteome</keyword>
<reference evidence="1 2" key="1">
    <citation type="submission" date="2017-05" db="EMBL/GenBank/DDBJ databases">
        <authorList>
            <person name="Song R."/>
            <person name="Chenine A.L."/>
            <person name="Ruprecht R.M."/>
        </authorList>
    </citation>
    <scope>NUCLEOTIDE SEQUENCE [LARGE SCALE GENOMIC DNA]</scope>
</reference>
<protein>
    <submittedName>
        <fullName evidence="1">Uncharacterized protein</fullName>
    </submittedName>
</protein>
<name>A0A1Y0SXQ6_9CAUD</name>
<dbReference type="EMBL" id="MF063068">
    <property type="protein sequence ID" value="ARV77325.1"/>
    <property type="molecule type" value="Genomic_DNA"/>
</dbReference>
<gene>
    <name evidence="1" type="ORF">NOXIFER_156</name>
</gene>